<dbReference type="EMBL" id="BRXS01000010">
    <property type="protein sequence ID" value="GLC28490.1"/>
    <property type="molecule type" value="Genomic_DNA"/>
</dbReference>
<dbReference type="RefSeq" id="WP_284352887.1">
    <property type="nucleotide sequence ID" value="NZ_BRXS01000010.1"/>
</dbReference>
<gene>
    <name evidence="1" type="ORF">rosag_50030</name>
</gene>
<protein>
    <recommendedName>
        <fullName evidence="3">Class I SAM-dependent methyltransferase</fullName>
    </recommendedName>
</protein>
<dbReference type="Proteomes" id="UP001161325">
    <property type="component" value="Unassembled WGS sequence"/>
</dbReference>
<dbReference type="AlphaFoldDB" id="A0AA37Q8F4"/>
<accession>A0AA37Q8F4</accession>
<dbReference type="SUPFAM" id="SSF53335">
    <property type="entry name" value="S-adenosyl-L-methionine-dependent methyltransferases"/>
    <property type="match status" value="1"/>
</dbReference>
<sequence length="315" mass="36614">MDARDALRGLVRQLPVIGKPYRQRDELRAIERELWQTPGHFYSPIPSRSELQSREQVVFGEPPGELPGIRLNEAGQRATLERLAEQLRDEPQLIEGWPGRRYSFDNPAFSYCDALVWHAMLRLLRPKRVIEVGSGHSSCVLLDTNNSHLDDSVACTFIEPYPELLYRLMQPEDRESARVITSNLQDVPIETFTALESGDVLFIDSSHVSKTDSDVNYAFFEILPRLAQGVHVHVHDVFYPFEYPKEWVYQGRAWNEAYLLRAFLQYNHTFEIMLWNSWVERQRRSWLEELMPLALRHAPEASPPTSAQSIWLVRV</sequence>
<evidence type="ECO:0008006" key="3">
    <source>
        <dbReference type="Google" id="ProtNLM"/>
    </source>
</evidence>
<dbReference type="Pfam" id="PF13578">
    <property type="entry name" value="Methyltransf_24"/>
    <property type="match status" value="1"/>
</dbReference>
<reference evidence="1" key="1">
    <citation type="submission" date="2022-08" db="EMBL/GenBank/DDBJ databases">
        <title>Draft genome sequencing of Roseisolibacter agri AW1220.</title>
        <authorList>
            <person name="Tobiishi Y."/>
            <person name="Tonouchi A."/>
        </authorList>
    </citation>
    <scope>NUCLEOTIDE SEQUENCE</scope>
    <source>
        <strain evidence="1">AW1220</strain>
    </source>
</reference>
<name>A0AA37Q8F4_9BACT</name>
<organism evidence="1 2">
    <name type="scientific">Roseisolibacter agri</name>
    <dbReference type="NCBI Taxonomy" id="2014610"/>
    <lineage>
        <taxon>Bacteria</taxon>
        <taxon>Pseudomonadati</taxon>
        <taxon>Gemmatimonadota</taxon>
        <taxon>Gemmatimonadia</taxon>
        <taxon>Gemmatimonadales</taxon>
        <taxon>Gemmatimonadaceae</taxon>
        <taxon>Roseisolibacter</taxon>
    </lineage>
</organism>
<dbReference type="InterPro" id="IPR029063">
    <property type="entry name" value="SAM-dependent_MTases_sf"/>
</dbReference>
<evidence type="ECO:0000313" key="1">
    <source>
        <dbReference type="EMBL" id="GLC28490.1"/>
    </source>
</evidence>
<comment type="caution">
    <text evidence="1">The sequence shown here is derived from an EMBL/GenBank/DDBJ whole genome shotgun (WGS) entry which is preliminary data.</text>
</comment>
<evidence type="ECO:0000313" key="2">
    <source>
        <dbReference type="Proteomes" id="UP001161325"/>
    </source>
</evidence>
<dbReference type="Gene3D" id="3.40.50.150">
    <property type="entry name" value="Vaccinia Virus protein VP39"/>
    <property type="match status" value="1"/>
</dbReference>
<keyword evidence="2" id="KW-1185">Reference proteome</keyword>
<proteinExistence type="predicted"/>